<dbReference type="SUPFAM" id="SSF51004">
    <property type="entry name" value="C-terminal (heme d1) domain of cytochrome cd1-nitrite reductase"/>
    <property type="match status" value="1"/>
</dbReference>
<dbReference type="EMBL" id="LVYD01000043">
    <property type="protein sequence ID" value="OQP64177.1"/>
    <property type="molecule type" value="Genomic_DNA"/>
</dbReference>
<comment type="caution">
    <text evidence="1">The sequence shown here is derived from an EMBL/GenBank/DDBJ whole genome shotgun (WGS) entry which is preliminary data.</text>
</comment>
<dbReference type="Pfam" id="PF10282">
    <property type="entry name" value="Lactonase"/>
    <property type="match status" value="1"/>
</dbReference>
<reference evidence="1 2" key="1">
    <citation type="submission" date="2016-03" db="EMBL/GenBank/DDBJ databases">
        <title>Niastella vici sp. nov., isolated from farmland soil.</title>
        <authorList>
            <person name="Chen L."/>
            <person name="Wang D."/>
            <person name="Yang S."/>
            <person name="Wang G."/>
        </authorList>
    </citation>
    <scope>NUCLEOTIDE SEQUENCE [LARGE SCALE GENOMIC DNA]</scope>
    <source>
        <strain evidence="1 2">DJ57</strain>
    </source>
</reference>
<sequence length="417" mass="46121">MKANSLIVCLCIGACCTAFQEAPEILLTSRLFSDSSHILNKTSTGQRAIGDTTSTQPSLKPYTRLIFQKTEHIKAAPGTKSVLFNKTGQKLYAMNLEGMSIYEFEQASRQIQREFKFKPTEGTGWDYETNKPMPSFEEKPVEACLSHDDKVLWVSLHNAASIVPIPTEPGTGYKEDTSKIRVKQKKIYIEYTGSAKKDTIQVPVIATGLTPKIIARTADSKHLLVSNWHSQTVSVLATDTAAFPYAKTVSTVPVSAIPRGIVVDDLRGKSYVAIMGGKTITVINNDTWTKEADIPVASNPRHIVLTDSGRLLVSYNKLARIACIDPITRKTLFSAATHAQPRTISLSKNNKFLFVTCYSSDKVEVFRINNNSFTRIACFTCAGHPVGVDLFEDDNKLEAWVCSYNNGTINIFSFTKK</sequence>
<evidence type="ECO:0000313" key="1">
    <source>
        <dbReference type="EMBL" id="OQP64177.1"/>
    </source>
</evidence>
<dbReference type="InterPro" id="IPR015943">
    <property type="entry name" value="WD40/YVTN_repeat-like_dom_sf"/>
</dbReference>
<dbReference type="InterPro" id="IPR011048">
    <property type="entry name" value="Haem_d1_sf"/>
</dbReference>
<dbReference type="OrthoDB" id="9772811at2"/>
<dbReference type="InterPro" id="IPR051200">
    <property type="entry name" value="Host-pathogen_enzymatic-act"/>
</dbReference>
<accession>A0A1V9G0T1</accession>
<evidence type="ECO:0000313" key="2">
    <source>
        <dbReference type="Proteomes" id="UP000192796"/>
    </source>
</evidence>
<name>A0A1V9G0T1_9BACT</name>
<dbReference type="Proteomes" id="UP000192796">
    <property type="component" value="Unassembled WGS sequence"/>
</dbReference>
<organism evidence="1 2">
    <name type="scientific">Niastella vici</name>
    <dbReference type="NCBI Taxonomy" id="1703345"/>
    <lineage>
        <taxon>Bacteria</taxon>
        <taxon>Pseudomonadati</taxon>
        <taxon>Bacteroidota</taxon>
        <taxon>Chitinophagia</taxon>
        <taxon>Chitinophagales</taxon>
        <taxon>Chitinophagaceae</taxon>
        <taxon>Niastella</taxon>
    </lineage>
</organism>
<dbReference type="PANTHER" id="PTHR47197:SF3">
    <property type="entry name" value="DIHYDRO-HEME D1 DEHYDROGENASE"/>
    <property type="match status" value="1"/>
</dbReference>
<dbReference type="Gene3D" id="2.130.10.10">
    <property type="entry name" value="YVTN repeat-like/Quinoprotein amine dehydrogenase"/>
    <property type="match status" value="2"/>
</dbReference>
<dbReference type="AlphaFoldDB" id="A0A1V9G0T1"/>
<dbReference type="STRING" id="1703345.A3860_22490"/>
<dbReference type="PANTHER" id="PTHR47197">
    <property type="entry name" value="PROTEIN NIRF"/>
    <property type="match status" value="1"/>
</dbReference>
<proteinExistence type="predicted"/>
<dbReference type="InterPro" id="IPR019405">
    <property type="entry name" value="Lactonase_7-beta_prop"/>
</dbReference>
<gene>
    <name evidence="1" type="ORF">A3860_22490</name>
</gene>
<keyword evidence="2" id="KW-1185">Reference proteome</keyword>
<protein>
    <submittedName>
        <fullName evidence="1">Uncharacterized protein</fullName>
    </submittedName>
</protein>